<reference evidence="2" key="1">
    <citation type="submission" date="2022-03" db="EMBL/GenBank/DDBJ databases">
        <authorList>
            <person name="Martin C."/>
        </authorList>
    </citation>
    <scope>NUCLEOTIDE SEQUENCE</scope>
</reference>
<accession>A0A8S4Q645</accession>
<evidence type="ECO:0000313" key="2">
    <source>
        <dbReference type="EMBL" id="CAH1799824.1"/>
    </source>
</evidence>
<organism evidence="2 3">
    <name type="scientific">Owenia fusiformis</name>
    <name type="common">Polychaete worm</name>
    <dbReference type="NCBI Taxonomy" id="6347"/>
    <lineage>
        <taxon>Eukaryota</taxon>
        <taxon>Metazoa</taxon>
        <taxon>Spiralia</taxon>
        <taxon>Lophotrochozoa</taxon>
        <taxon>Annelida</taxon>
        <taxon>Polychaeta</taxon>
        <taxon>Sedentaria</taxon>
        <taxon>Canalipalpata</taxon>
        <taxon>Sabellida</taxon>
        <taxon>Oweniida</taxon>
        <taxon>Oweniidae</taxon>
        <taxon>Owenia</taxon>
    </lineage>
</organism>
<feature type="compositionally biased region" description="Basic and acidic residues" evidence="1">
    <location>
        <begin position="141"/>
        <end position="157"/>
    </location>
</feature>
<feature type="compositionally biased region" description="Pro residues" evidence="1">
    <location>
        <begin position="109"/>
        <end position="119"/>
    </location>
</feature>
<keyword evidence="3" id="KW-1185">Reference proteome</keyword>
<feature type="compositionally biased region" description="Pro residues" evidence="1">
    <location>
        <begin position="58"/>
        <end position="67"/>
    </location>
</feature>
<comment type="caution">
    <text evidence="2">The sequence shown here is derived from an EMBL/GenBank/DDBJ whole genome shotgun (WGS) entry which is preliminary data.</text>
</comment>
<protein>
    <submittedName>
        <fullName evidence="2">Uncharacterized protein</fullName>
    </submittedName>
</protein>
<feature type="compositionally biased region" description="Low complexity" evidence="1">
    <location>
        <begin position="184"/>
        <end position="195"/>
    </location>
</feature>
<evidence type="ECO:0000256" key="1">
    <source>
        <dbReference type="SAM" id="MobiDB-lite"/>
    </source>
</evidence>
<feature type="region of interest" description="Disordered" evidence="1">
    <location>
        <begin position="225"/>
        <end position="317"/>
    </location>
</feature>
<sequence length="317" mass="35293">MWGGGQQQPWAQWPLQQQHFANTPHDQVDWASLAKQWIQHRDVPEQAPHPTGHGPPIGQGPPPPPPPKDGDVNGAPAPPAVNPEDHIRAMATGNWGQQQWGAQQGGWGWPPPQQPPQQPPSAESFDYGHGYQAFDYNHGGGEGKSDGVDKPGIHADYNHQTAPDLWDSEPIADNSDFHRPGPPVHHAVMHHGMAAGEDDGPVPPIMDAAKRKSLPLWIRQGLEKMEQEKEKKAEKEKLRKEQEAEKLKREQEEAEQQKLEDEKNSGEARVPRKSRFDSDGESSDKEADGDIEEGDKKSLQKRERSATPESEEEKTEE</sequence>
<feature type="region of interest" description="Disordered" evidence="1">
    <location>
        <begin position="1"/>
        <end position="208"/>
    </location>
</feature>
<evidence type="ECO:0000313" key="3">
    <source>
        <dbReference type="Proteomes" id="UP000749559"/>
    </source>
</evidence>
<feature type="non-terminal residue" evidence="2">
    <location>
        <position position="1"/>
    </location>
</feature>
<dbReference type="PANTHER" id="PTHR31518">
    <property type="entry name" value="ARGININE/SERINE-RICH PROTEIN PNISR"/>
    <property type="match status" value="1"/>
</dbReference>
<dbReference type="InterPro" id="IPR031937">
    <property type="entry name" value="PNISR"/>
</dbReference>
<feature type="compositionally biased region" description="Low complexity" evidence="1">
    <location>
        <begin position="7"/>
        <end position="18"/>
    </location>
</feature>
<dbReference type="Pfam" id="PF15996">
    <property type="entry name" value="PNISR"/>
    <property type="match status" value="1"/>
</dbReference>
<dbReference type="OrthoDB" id="10065820at2759"/>
<dbReference type="Proteomes" id="UP000749559">
    <property type="component" value="Unassembled WGS sequence"/>
</dbReference>
<dbReference type="AlphaFoldDB" id="A0A8S4Q645"/>
<dbReference type="EMBL" id="CAIIXF020000011">
    <property type="protein sequence ID" value="CAH1799824.1"/>
    <property type="molecule type" value="Genomic_DNA"/>
</dbReference>
<proteinExistence type="predicted"/>
<gene>
    <name evidence="2" type="ORF">OFUS_LOCUS23793</name>
</gene>
<feature type="compositionally biased region" description="Basic and acidic residues" evidence="1">
    <location>
        <begin position="225"/>
        <end position="306"/>
    </location>
</feature>
<name>A0A8S4Q645_OWEFU</name>